<evidence type="ECO:0000313" key="2">
    <source>
        <dbReference type="EMBL" id="CAA9262139.1"/>
    </source>
</evidence>
<feature type="compositionally biased region" description="Basic and acidic residues" evidence="1">
    <location>
        <begin position="128"/>
        <end position="143"/>
    </location>
</feature>
<name>A0A6J4IU81_9PROT</name>
<gene>
    <name evidence="2" type="ORF">AVDCRST_MAG27-2598</name>
</gene>
<feature type="compositionally biased region" description="Basic and acidic residues" evidence="1">
    <location>
        <begin position="199"/>
        <end position="208"/>
    </location>
</feature>
<feature type="compositionally biased region" description="Basic and acidic residues" evidence="1">
    <location>
        <begin position="161"/>
        <end position="175"/>
    </location>
</feature>
<feature type="compositionally biased region" description="Basic residues" evidence="1">
    <location>
        <begin position="209"/>
        <end position="238"/>
    </location>
</feature>
<feature type="compositionally biased region" description="Basic and acidic residues" evidence="1">
    <location>
        <begin position="78"/>
        <end position="94"/>
    </location>
</feature>
<dbReference type="AlphaFoldDB" id="A0A6J4IU81"/>
<reference evidence="2" key="1">
    <citation type="submission" date="2020-02" db="EMBL/GenBank/DDBJ databases">
        <authorList>
            <person name="Meier V. D."/>
        </authorList>
    </citation>
    <scope>NUCLEOTIDE SEQUENCE</scope>
    <source>
        <strain evidence="2">AVDCRST_MAG27</strain>
    </source>
</reference>
<feature type="compositionally biased region" description="Basic residues" evidence="1">
    <location>
        <begin position="37"/>
        <end position="51"/>
    </location>
</feature>
<feature type="non-terminal residue" evidence="2">
    <location>
        <position position="1"/>
    </location>
</feature>
<protein>
    <submittedName>
        <fullName evidence="2">L-2-keto-3-deoxyarabonate dehydratase</fullName>
        <ecNumber evidence="2">4.2.1.43</ecNumber>
    </submittedName>
</protein>
<feature type="compositionally biased region" description="Basic residues" evidence="1">
    <location>
        <begin position="13"/>
        <end position="28"/>
    </location>
</feature>
<feature type="compositionally biased region" description="Basic residues" evidence="1">
    <location>
        <begin position="176"/>
        <end position="192"/>
    </location>
</feature>
<dbReference type="GO" id="GO:0047449">
    <property type="term" value="F:2-dehydro-3-deoxy-L-arabinonate dehydratase activity"/>
    <property type="evidence" value="ECO:0007669"/>
    <property type="project" value="UniProtKB-EC"/>
</dbReference>
<feature type="non-terminal residue" evidence="2">
    <location>
        <position position="310"/>
    </location>
</feature>
<feature type="compositionally biased region" description="Basic residues" evidence="1">
    <location>
        <begin position="271"/>
        <end position="280"/>
    </location>
</feature>
<feature type="compositionally biased region" description="Basic residues" evidence="1">
    <location>
        <begin position="59"/>
        <end position="77"/>
    </location>
</feature>
<feature type="region of interest" description="Disordered" evidence="1">
    <location>
        <begin position="1"/>
        <end position="243"/>
    </location>
</feature>
<keyword evidence="2" id="KW-0456">Lyase</keyword>
<dbReference type="EMBL" id="CADCTD010000121">
    <property type="protein sequence ID" value="CAA9262139.1"/>
    <property type="molecule type" value="Genomic_DNA"/>
</dbReference>
<proteinExistence type="predicted"/>
<organism evidence="2">
    <name type="scientific">uncultured Craurococcus sp</name>
    <dbReference type="NCBI Taxonomy" id="1135998"/>
    <lineage>
        <taxon>Bacteria</taxon>
        <taxon>Pseudomonadati</taxon>
        <taxon>Pseudomonadota</taxon>
        <taxon>Alphaproteobacteria</taxon>
        <taxon>Acetobacterales</taxon>
        <taxon>Acetobacteraceae</taxon>
        <taxon>Craurococcus</taxon>
        <taxon>environmental samples</taxon>
    </lineage>
</organism>
<feature type="region of interest" description="Disordered" evidence="1">
    <location>
        <begin position="258"/>
        <end position="310"/>
    </location>
</feature>
<accession>A0A6J4IU81</accession>
<evidence type="ECO:0000256" key="1">
    <source>
        <dbReference type="SAM" id="MobiDB-lite"/>
    </source>
</evidence>
<sequence length="310" mass="33688">EPDHAEAPLPGRLPRRANHLRRARRPRPRGAEALHRLHDRGRLRRPRHPRQFLRAVPPGRRRAGAAHAPHPRSCRRARAGDRDDDAHLAADLRRALPPRAGGGCGHGDGDATLSRRQHPLPGGGDPRLLPDRLRCDRHPDHDPGCAGRGHSALGALPRPHGAGDRACRLLQDRGALRRRQAARARRPRRRSGRGALGRRGGDHADGRPRGRGHRLHDRRRLPGRHPPGHRCLVRRPARRGGGGLSALAAADQLREPAMRAGGGQGVDAGGRHHRLRRPARAARPAASGNTGRPDRAGPALRRHGPALGAV</sequence>
<dbReference type="EC" id="4.2.1.43" evidence="2"/>